<accession>A0A565CPM8</accession>
<protein>
    <submittedName>
        <fullName evidence="2">Uncharacterized protein</fullName>
    </submittedName>
</protein>
<keyword evidence="3" id="KW-1185">Reference proteome</keyword>
<sequence length="77" mass="8144">MRLDSKATSQYGIPIDPVAPCLLSDLKEASALINNIMTRLSGGEYGTTVSKELGVKPTVAKGEEAQDDEEEENGSSS</sequence>
<name>A0A565CPM8_9BRAS</name>
<evidence type="ECO:0000313" key="3">
    <source>
        <dbReference type="Proteomes" id="UP000489600"/>
    </source>
</evidence>
<gene>
    <name evidence="2" type="ORF">ANE_LOCUS26117</name>
</gene>
<organism evidence="2 3">
    <name type="scientific">Arabis nemorensis</name>
    <dbReference type="NCBI Taxonomy" id="586526"/>
    <lineage>
        <taxon>Eukaryota</taxon>
        <taxon>Viridiplantae</taxon>
        <taxon>Streptophyta</taxon>
        <taxon>Embryophyta</taxon>
        <taxon>Tracheophyta</taxon>
        <taxon>Spermatophyta</taxon>
        <taxon>Magnoliopsida</taxon>
        <taxon>eudicotyledons</taxon>
        <taxon>Gunneridae</taxon>
        <taxon>Pentapetalae</taxon>
        <taxon>rosids</taxon>
        <taxon>malvids</taxon>
        <taxon>Brassicales</taxon>
        <taxon>Brassicaceae</taxon>
        <taxon>Arabideae</taxon>
        <taxon>Arabis</taxon>
    </lineage>
</organism>
<feature type="compositionally biased region" description="Acidic residues" evidence="1">
    <location>
        <begin position="65"/>
        <end position="77"/>
    </location>
</feature>
<dbReference type="AlphaFoldDB" id="A0A565CPM8"/>
<comment type="caution">
    <text evidence="2">The sequence shown here is derived from an EMBL/GenBank/DDBJ whole genome shotgun (WGS) entry which is preliminary data.</text>
</comment>
<dbReference type="Proteomes" id="UP000489600">
    <property type="component" value="Unassembled WGS sequence"/>
</dbReference>
<dbReference type="EMBL" id="CABITT030000008">
    <property type="protein sequence ID" value="VVB15673.1"/>
    <property type="molecule type" value="Genomic_DNA"/>
</dbReference>
<proteinExistence type="predicted"/>
<evidence type="ECO:0000313" key="2">
    <source>
        <dbReference type="EMBL" id="VVB15673.1"/>
    </source>
</evidence>
<reference evidence="2" key="1">
    <citation type="submission" date="2019-07" db="EMBL/GenBank/DDBJ databases">
        <authorList>
            <person name="Dittberner H."/>
        </authorList>
    </citation>
    <scope>NUCLEOTIDE SEQUENCE [LARGE SCALE GENOMIC DNA]</scope>
</reference>
<feature type="region of interest" description="Disordered" evidence="1">
    <location>
        <begin position="46"/>
        <end position="77"/>
    </location>
</feature>
<evidence type="ECO:0000256" key="1">
    <source>
        <dbReference type="SAM" id="MobiDB-lite"/>
    </source>
</evidence>